<dbReference type="EMBL" id="HBJA01034572">
    <property type="protein sequence ID" value="CAE0800531.1"/>
    <property type="molecule type" value="Transcribed_RNA"/>
</dbReference>
<dbReference type="PANTHER" id="PTHR13523:SF2">
    <property type="entry name" value="COILED-COIL-HELIX-COILED-COIL-HELIX DOMAIN CONTAINING 2, ISOFORM A-RELATED"/>
    <property type="match status" value="1"/>
</dbReference>
<evidence type="ECO:0000256" key="1">
    <source>
        <dbReference type="SAM" id="MobiDB-lite"/>
    </source>
</evidence>
<gene>
    <name evidence="2" type="ORF">EGYM00163_LOCUS11652</name>
</gene>
<dbReference type="InterPro" id="IPR018648">
    <property type="entry name" value="DUF2076"/>
</dbReference>
<feature type="compositionally biased region" description="Low complexity" evidence="1">
    <location>
        <begin position="30"/>
        <end position="42"/>
    </location>
</feature>
<proteinExistence type="predicted"/>
<dbReference type="InterPro" id="IPR055304">
    <property type="entry name" value="CHCHD2/10-like"/>
</dbReference>
<evidence type="ECO:0000313" key="2">
    <source>
        <dbReference type="EMBL" id="CAE0800531.1"/>
    </source>
</evidence>
<dbReference type="PANTHER" id="PTHR13523">
    <property type="entry name" value="COILED-COIL-HELIX-COILED-COIL-HELIX DOMAIN CONTAINING 2/NUR77"/>
    <property type="match status" value="1"/>
</dbReference>
<protein>
    <recommendedName>
        <fullName evidence="3">CHCH domain-containing protein</fullName>
    </recommendedName>
</protein>
<reference evidence="2" key="1">
    <citation type="submission" date="2021-01" db="EMBL/GenBank/DDBJ databases">
        <authorList>
            <person name="Corre E."/>
            <person name="Pelletier E."/>
            <person name="Niang G."/>
            <person name="Scheremetjew M."/>
            <person name="Finn R."/>
            <person name="Kale V."/>
            <person name="Holt S."/>
            <person name="Cochrane G."/>
            <person name="Meng A."/>
            <person name="Brown T."/>
            <person name="Cohen L."/>
        </authorList>
    </citation>
    <scope>NUCLEOTIDE SEQUENCE</scope>
    <source>
        <strain evidence="2">CCMP1594</strain>
    </source>
</reference>
<dbReference type="GO" id="GO:0005739">
    <property type="term" value="C:mitochondrion"/>
    <property type="evidence" value="ECO:0007669"/>
    <property type="project" value="TreeGrafter"/>
</dbReference>
<feature type="region of interest" description="Disordered" evidence="1">
    <location>
        <begin position="1"/>
        <end position="52"/>
    </location>
</feature>
<feature type="compositionally biased region" description="Pro residues" evidence="1">
    <location>
        <begin position="13"/>
        <end position="29"/>
    </location>
</feature>
<dbReference type="Pfam" id="PF09849">
    <property type="entry name" value="DUF2076"/>
    <property type="match status" value="1"/>
</dbReference>
<name>A0A7S4CLN4_9EUGL</name>
<accession>A0A7S4CLN4</accession>
<dbReference type="GO" id="GO:0005634">
    <property type="term" value="C:nucleus"/>
    <property type="evidence" value="ECO:0007669"/>
    <property type="project" value="TreeGrafter"/>
</dbReference>
<dbReference type="GO" id="GO:0007005">
    <property type="term" value="P:mitochondrion organization"/>
    <property type="evidence" value="ECO:0007669"/>
    <property type="project" value="InterPro"/>
</dbReference>
<sequence>MGRGSRRSSPAPARAPAPAPARAPAPAPTASPTAPMAQHAAPAPAPAGGGFMSNVMSTAAGVAVGHMASTAIMSAMSGGEQKAAVAEAQTNVPTNCNFQLETFNKCLEKSSDPSQCQWIYEELTACKNSNKF</sequence>
<evidence type="ECO:0008006" key="3">
    <source>
        <dbReference type="Google" id="ProtNLM"/>
    </source>
</evidence>
<organism evidence="2">
    <name type="scientific">Eutreptiella gymnastica</name>
    <dbReference type="NCBI Taxonomy" id="73025"/>
    <lineage>
        <taxon>Eukaryota</taxon>
        <taxon>Discoba</taxon>
        <taxon>Euglenozoa</taxon>
        <taxon>Euglenida</taxon>
        <taxon>Spirocuta</taxon>
        <taxon>Euglenophyceae</taxon>
        <taxon>Eutreptiales</taxon>
        <taxon>Eutreptiaceae</taxon>
        <taxon>Eutreptiella</taxon>
    </lineage>
</organism>
<dbReference type="AlphaFoldDB" id="A0A7S4CLN4"/>